<feature type="compositionally biased region" description="Basic and acidic residues" evidence="1">
    <location>
        <begin position="317"/>
        <end position="330"/>
    </location>
</feature>
<proteinExistence type="predicted"/>
<feature type="compositionally biased region" description="Basic and acidic residues" evidence="1">
    <location>
        <begin position="351"/>
        <end position="374"/>
    </location>
</feature>
<dbReference type="AlphaFoldDB" id="A0ABC8US31"/>
<feature type="compositionally biased region" description="Polar residues" evidence="1">
    <location>
        <begin position="331"/>
        <end position="349"/>
    </location>
</feature>
<feature type="region of interest" description="Disordered" evidence="1">
    <location>
        <begin position="309"/>
        <end position="386"/>
    </location>
</feature>
<feature type="region of interest" description="Disordered" evidence="1">
    <location>
        <begin position="518"/>
        <end position="566"/>
    </location>
</feature>
<gene>
    <name evidence="2" type="ORF">ILEXP_LOCUS54114</name>
</gene>
<evidence type="ECO:0000313" key="3">
    <source>
        <dbReference type="Proteomes" id="UP001642360"/>
    </source>
</evidence>
<evidence type="ECO:0000313" key="2">
    <source>
        <dbReference type="EMBL" id="CAK9183819.1"/>
    </source>
</evidence>
<name>A0ABC8US31_9AQUA</name>
<reference evidence="2 3" key="1">
    <citation type="submission" date="2024-02" db="EMBL/GenBank/DDBJ databases">
        <authorList>
            <person name="Vignale AGUSTIN F."/>
            <person name="Sosa J E."/>
            <person name="Modenutti C."/>
        </authorList>
    </citation>
    <scope>NUCLEOTIDE SEQUENCE [LARGE SCALE GENOMIC DNA]</scope>
</reference>
<accession>A0ABC8US31</accession>
<protein>
    <submittedName>
        <fullName evidence="2">Uncharacterized protein</fullName>
    </submittedName>
</protein>
<dbReference type="Proteomes" id="UP001642360">
    <property type="component" value="Unassembled WGS sequence"/>
</dbReference>
<dbReference type="EMBL" id="CAUOFW020008769">
    <property type="protein sequence ID" value="CAK9183819.1"/>
    <property type="molecule type" value="Genomic_DNA"/>
</dbReference>
<sequence>MSRFVASKRINLVGLQDLTDLQLDTAKLKFSGYMDLALWDPSEDQDVIEENALNEKSCIQVLKILLTKADTEIIDLEDDVVILQSQLAWADEEWSKICSSALRERIDCLNISIQSLKSNNVQDEHDCGVCLLECREPAERMHEIVKGLLTADSQPIDEQSAVAITKESGSDIMGEATDLLLDKNRLNNSALCTVKKEKVRDFTITPAENHGILNFPLKHPGKEINYAVPVKVSMLDSSRPVAAFRNKKKISTNFISKETTELVATKYGSTPKENGVTQLSCLKPQLKRRNHVGRVKSQKSNLEQTLNSVVQKSSLNAEKHAISHTKEEGKLSNSYSKSSTPSVPISNLSLKPEKNRTVVEGKDKEQLEDTKIKDSNSSSFRQVNGNTTDSERKFFSYFGSKVDKKQGVRSSANDSHKFSRSVLKNVGKEINFPRKFKPANVMVKDSMSEAPKHSASANGMKKLNKLDLEVIDNGEVKECSSAERSKSLESSLEIRGNETDIVETVELADPKTDALKHATEDTNANPKTSKGTAAAAPCKVDPSKSSSKKEQNTVKAPQRVKNRKASLTYTEHAAAGSLLELLNHRREDTTKPHQKKKQRSLLKQVQNAELTAIDEESDSIFLLKLQKKRLKRKRQSNPVSLQEPCLSVEIGLKSIYIEKLKRQCKSEKTDKNASSNQSVNKKTKETKTRSDLCPAEEPSVAPDVSKNSVPEAQQKRKGPSRSPVLEGPKELMGFQFSLAKMDDYTTDCTTDEDWIHESSNDNLIVTQ</sequence>
<feature type="compositionally biased region" description="Polar residues" evidence="1">
    <location>
        <begin position="521"/>
        <end position="531"/>
    </location>
</feature>
<feature type="region of interest" description="Disordered" evidence="1">
    <location>
        <begin position="666"/>
        <end position="729"/>
    </location>
</feature>
<comment type="caution">
    <text evidence="2">The sequence shown here is derived from an EMBL/GenBank/DDBJ whole genome shotgun (WGS) entry which is preliminary data.</text>
</comment>
<organism evidence="2 3">
    <name type="scientific">Ilex paraguariensis</name>
    <name type="common">yerba mate</name>
    <dbReference type="NCBI Taxonomy" id="185542"/>
    <lineage>
        <taxon>Eukaryota</taxon>
        <taxon>Viridiplantae</taxon>
        <taxon>Streptophyta</taxon>
        <taxon>Embryophyta</taxon>
        <taxon>Tracheophyta</taxon>
        <taxon>Spermatophyta</taxon>
        <taxon>Magnoliopsida</taxon>
        <taxon>eudicotyledons</taxon>
        <taxon>Gunneridae</taxon>
        <taxon>Pentapetalae</taxon>
        <taxon>asterids</taxon>
        <taxon>campanulids</taxon>
        <taxon>Aquifoliales</taxon>
        <taxon>Aquifoliaceae</taxon>
        <taxon>Ilex</taxon>
    </lineage>
</organism>
<evidence type="ECO:0000256" key="1">
    <source>
        <dbReference type="SAM" id="MobiDB-lite"/>
    </source>
</evidence>
<feature type="compositionally biased region" description="Polar residues" evidence="1">
    <location>
        <begin position="375"/>
        <end position="386"/>
    </location>
</feature>
<keyword evidence="3" id="KW-1185">Reference proteome</keyword>